<dbReference type="PANTHER" id="PTHR10476">
    <property type="entry name" value="CHARGED MULTIVESICULAR BODY PROTEIN"/>
    <property type="match status" value="1"/>
</dbReference>
<organism evidence="4 5">
    <name type="scientific">Habropoda laboriosa</name>
    <dbReference type="NCBI Taxonomy" id="597456"/>
    <lineage>
        <taxon>Eukaryota</taxon>
        <taxon>Metazoa</taxon>
        <taxon>Ecdysozoa</taxon>
        <taxon>Arthropoda</taxon>
        <taxon>Hexapoda</taxon>
        <taxon>Insecta</taxon>
        <taxon>Pterygota</taxon>
        <taxon>Neoptera</taxon>
        <taxon>Endopterygota</taxon>
        <taxon>Hymenoptera</taxon>
        <taxon>Apocrita</taxon>
        <taxon>Aculeata</taxon>
        <taxon>Apoidea</taxon>
        <taxon>Anthophila</taxon>
        <taxon>Apidae</taxon>
        <taxon>Habropoda</taxon>
    </lineage>
</organism>
<evidence type="ECO:0000313" key="5">
    <source>
        <dbReference type="Proteomes" id="UP000053825"/>
    </source>
</evidence>
<keyword evidence="5" id="KW-1185">Reference proteome</keyword>
<reference evidence="4 5" key="1">
    <citation type="submission" date="2015-07" db="EMBL/GenBank/DDBJ databases">
        <title>The genome of Habropoda laboriosa.</title>
        <authorList>
            <person name="Pan H."/>
            <person name="Kapheim K."/>
        </authorList>
    </citation>
    <scope>NUCLEOTIDE SEQUENCE [LARGE SCALE GENOMIC DNA]</scope>
    <source>
        <strain evidence="4">0110345459</strain>
    </source>
</reference>
<evidence type="ECO:0000313" key="4">
    <source>
        <dbReference type="EMBL" id="KOC63627.1"/>
    </source>
</evidence>
<dbReference type="GO" id="GO:0007034">
    <property type="term" value="P:vacuolar transport"/>
    <property type="evidence" value="ECO:0007669"/>
    <property type="project" value="InterPro"/>
</dbReference>
<name>A0A0L7QYG6_9HYME</name>
<dbReference type="AlphaFoldDB" id="A0A0L7QYG6"/>
<dbReference type="EMBL" id="KQ414688">
    <property type="protein sequence ID" value="KOC63627.1"/>
    <property type="molecule type" value="Genomic_DNA"/>
</dbReference>
<protein>
    <submittedName>
        <fullName evidence="4">Charged multivesicular body protein 3</fullName>
    </submittedName>
</protein>
<feature type="region of interest" description="Disordered" evidence="3">
    <location>
        <begin position="188"/>
        <end position="224"/>
    </location>
</feature>
<dbReference type="Proteomes" id="UP000053825">
    <property type="component" value="Unassembled WGS sequence"/>
</dbReference>
<keyword evidence="2" id="KW-0175">Coiled coil</keyword>
<feature type="coiled-coil region" evidence="2">
    <location>
        <begin position="144"/>
        <end position="171"/>
    </location>
</feature>
<gene>
    <name evidence="4" type="ORF">WH47_00695</name>
</gene>
<dbReference type="Pfam" id="PF03357">
    <property type="entry name" value="Snf7"/>
    <property type="match status" value="1"/>
</dbReference>
<evidence type="ECO:0000256" key="3">
    <source>
        <dbReference type="SAM" id="MobiDB-lite"/>
    </source>
</evidence>
<feature type="compositionally biased region" description="Acidic residues" evidence="3">
    <location>
        <begin position="197"/>
        <end position="212"/>
    </location>
</feature>
<sequence length="224" mass="25317">MGLFGKSQEKNPKEMVQEWRNKLRKESYQLDRQVRAIQREEMKLKRSLKDAVQKGDKDVCKILAKEIVRARKACNKICITKTQMNSISLQMKNQLATIRVAGSVSKSTEVMQAMQSLIRVPEVAATMRELSKEMMKAGIIEEMLDETMESINESEDEEDEANEEIDKILCEVTADKLGVAPAVVTDTPGSVVASTSVEEEEEGGEEVDDKELEEMKMRLQSLRS</sequence>
<dbReference type="InterPro" id="IPR005024">
    <property type="entry name" value="Snf7_fam"/>
</dbReference>
<accession>A0A0L7QYG6</accession>
<dbReference type="OrthoDB" id="2329734at2759"/>
<dbReference type="STRING" id="597456.A0A0L7QYG6"/>
<evidence type="ECO:0000256" key="1">
    <source>
        <dbReference type="ARBA" id="ARBA00006190"/>
    </source>
</evidence>
<evidence type="ECO:0000256" key="2">
    <source>
        <dbReference type="SAM" id="Coils"/>
    </source>
</evidence>
<comment type="similarity">
    <text evidence="1">Belongs to the SNF7 family.</text>
</comment>
<dbReference type="Gene3D" id="6.10.140.1230">
    <property type="match status" value="1"/>
</dbReference>
<feature type="coiled-coil region" evidence="2">
    <location>
        <begin position="20"/>
        <end position="54"/>
    </location>
</feature>
<proteinExistence type="inferred from homology"/>